<gene>
    <name evidence="1" type="ORF">Pint_12263</name>
</gene>
<dbReference type="Proteomes" id="UP001163603">
    <property type="component" value="Chromosome 12"/>
</dbReference>
<reference evidence="2" key="1">
    <citation type="journal article" date="2023" name="G3 (Bethesda)">
        <title>Genome assembly and association tests identify interacting loci associated with vigor, precocity, and sex in interspecific pistachio rootstocks.</title>
        <authorList>
            <person name="Palmer W."/>
            <person name="Jacygrad E."/>
            <person name="Sagayaradj S."/>
            <person name="Cavanaugh K."/>
            <person name="Han R."/>
            <person name="Bertier L."/>
            <person name="Beede B."/>
            <person name="Kafkas S."/>
            <person name="Golino D."/>
            <person name="Preece J."/>
            <person name="Michelmore R."/>
        </authorList>
    </citation>
    <scope>NUCLEOTIDE SEQUENCE [LARGE SCALE GENOMIC DNA]</scope>
</reference>
<evidence type="ECO:0000313" key="2">
    <source>
        <dbReference type="Proteomes" id="UP001163603"/>
    </source>
</evidence>
<evidence type="ECO:0000313" key="1">
    <source>
        <dbReference type="EMBL" id="KAJ0016967.1"/>
    </source>
</evidence>
<name>A0ACC0XFE4_9ROSI</name>
<comment type="caution">
    <text evidence="1">The sequence shown here is derived from an EMBL/GenBank/DDBJ whole genome shotgun (WGS) entry which is preliminary data.</text>
</comment>
<keyword evidence="2" id="KW-1185">Reference proteome</keyword>
<proteinExistence type="predicted"/>
<protein>
    <submittedName>
        <fullName evidence="1">Uncharacterized protein</fullName>
    </submittedName>
</protein>
<organism evidence="1 2">
    <name type="scientific">Pistacia integerrima</name>
    <dbReference type="NCBI Taxonomy" id="434235"/>
    <lineage>
        <taxon>Eukaryota</taxon>
        <taxon>Viridiplantae</taxon>
        <taxon>Streptophyta</taxon>
        <taxon>Embryophyta</taxon>
        <taxon>Tracheophyta</taxon>
        <taxon>Spermatophyta</taxon>
        <taxon>Magnoliopsida</taxon>
        <taxon>eudicotyledons</taxon>
        <taxon>Gunneridae</taxon>
        <taxon>Pentapetalae</taxon>
        <taxon>rosids</taxon>
        <taxon>malvids</taxon>
        <taxon>Sapindales</taxon>
        <taxon>Anacardiaceae</taxon>
        <taxon>Pistacia</taxon>
    </lineage>
</organism>
<dbReference type="EMBL" id="CM047747">
    <property type="protein sequence ID" value="KAJ0016967.1"/>
    <property type="molecule type" value="Genomic_DNA"/>
</dbReference>
<sequence>MTTPSTSMTSPPPPLSAPSTSKTLPPLPLSPFTLCPISLFLTTSSRRLPIGFISIFDADPFVLLKSVKAQKKGVNDLAVHPSGKLALSVGRDECLAMVDLVRRRSFYHKLGKEVSLIKFDLSGDKYFMVTEEKIRVHQAEDAKLLCELEGNKRVLCAALGEVCFILWFICFVVIERIEKRKTCE</sequence>
<accession>A0ACC0XFE4</accession>